<name>A0A9R1GLT6_WHEAT</name>
<organism evidence="1">
    <name type="scientific">Triticum aestivum</name>
    <name type="common">Wheat</name>
    <dbReference type="NCBI Taxonomy" id="4565"/>
    <lineage>
        <taxon>Eukaryota</taxon>
        <taxon>Viridiplantae</taxon>
        <taxon>Streptophyta</taxon>
        <taxon>Embryophyta</taxon>
        <taxon>Tracheophyta</taxon>
        <taxon>Spermatophyta</taxon>
        <taxon>Magnoliopsida</taxon>
        <taxon>Liliopsida</taxon>
        <taxon>Poales</taxon>
        <taxon>Poaceae</taxon>
        <taxon>BOP clade</taxon>
        <taxon>Pooideae</taxon>
        <taxon>Triticodae</taxon>
        <taxon>Triticeae</taxon>
        <taxon>Triticinae</taxon>
        <taxon>Triticum</taxon>
    </lineage>
</organism>
<proteinExistence type="predicted"/>
<evidence type="ECO:0000313" key="1">
    <source>
        <dbReference type="EMBL" id="KAF7049776.1"/>
    </source>
</evidence>
<protein>
    <submittedName>
        <fullName evidence="1">Uncharacterized protein</fullName>
    </submittedName>
</protein>
<reference evidence="1" key="2">
    <citation type="submission" date="2020-03" db="EMBL/GenBank/DDBJ databases">
        <title>The second near-complete assembly of the hexaploid bread wheat (Triticum aestivum) genome.</title>
        <authorList>
            <person name="Zimin A.V."/>
            <person name="Puiu D."/>
            <person name="Shumante A."/>
            <person name="Alonge M."/>
            <person name="Salzberg S.L."/>
        </authorList>
    </citation>
    <scope>NUCLEOTIDE SEQUENCE</scope>
    <source>
        <tissue evidence="1">Leaf</tissue>
    </source>
</reference>
<reference evidence="1" key="1">
    <citation type="journal article" date="2017" name="Gigascience">
        <title>The first near-complete assembly of the hexaploid bread wheat genome, Triticum aestivum.</title>
        <authorList>
            <person name="Zimin A.V."/>
            <person name="Puiu D."/>
            <person name="Hall R."/>
            <person name="Kingan S."/>
            <person name="Clavijo B.J."/>
            <person name="Salzberg S.L."/>
        </authorList>
    </citation>
    <scope>NUCLEOTIDE SEQUENCE</scope>
    <source>
        <tissue evidence="1">Leaf</tissue>
    </source>
</reference>
<accession>A0A9R1GLT6</accession>
<gene>
    <name evidence="1" type="ORF">CFC21_058258</name>
</gene>
<dbReference type="EMBL" id="CM022221">
    <property type="protein sequence ID" value="KAF7049776.1"/>
    <property type="molecule type" value="Genomic_DNA"/>
</dbReference>
<sequence length="11" mass="1412">MVRLLVLLIRW</sequence>
<comment type="caution">
    <text evidence="1">The sequence shown here is derived from an EMBL/GenBank/DDBJ whole genome shotgun (WGS) entry which is preliminary data.</text>
</comment>
<dbReference type="Proteomes" id="UP000815260">
    <property type="component" value="Chromosome 4B"/>
</dbReference>